<evidence type="ECO:0000256" key="1">
    <source>
        <dbReference type="SAM" id="MobiDB-lite"/>
    </source>
</evidence>
<dbReference type="AlphaFoldDB" id="A0AAJ0MAW1"/>
<proteinExistence type="predicted"/>
<comment type="caution">
    <text evidence="2">The sequence shown here is derived from an EMBL/GenBank/DDBJ whole genome shotgun (WGS) entry which is preliminary data.</text>
</comment>
<evidence type="ECO:0000313" key="3">
    <source>
        <dbReference type="Proteomes" id="UP001275084"/>
    </source>
</evidence>
<reference evidence="2" key="2">
    <citation type="submission" date="2023-06" db="EMBL/GenBank/DDBJ databases">
        <authorList>
            <consortium name="Lawrence Berkeley National Laboratory"/>
            <person name="Haridas S."/>
            <person name="Hensen N."/>
            <person name="Bonometti L."/>
            <person name="Westerberg I."/>
            <person name="Brannstrom I.O."/>
            <person name="Guillou S."/>
            <person name="Cros-Aarteil S."/>
            <person name="Calhoun S."/>
            <person name="Kuo A."/>
            <person name="Mondo S."/>
            <person name="Pangilinan J."/>
            <person name="Riley R."/>
            <person name="Labutti K."/>
            <person name="Andreopoulos B."/>
            <person name="Lipzen A."/>
            <person name="Chen C."/>
            <person name="Yanf M."/>
            <person name="Daum C."/>
            <person name="Ng V."/>
            <person name="Clum A."/>
            <person name="Steindorff A."/>
            <person name="Ohm R."/>
            <person name="Martin F."/>
            <person name="Silar P."/>
            <person name="Natvig D."/>
            <person name="Lalanne C."/>
            <person name="Gautier V."/>
            <person name="Ament-Velasquez S.L."/>
            <person name="Kruys A."/>
            <person name="Hutchinson M.I."/>
            <person name="Powell A.J."/>
            <person name="Barry K."/>
            <person name="Miller A.N."/>
            <person name="Grigoriev I.V."/>
            <person name="Debuchy R."/>
            <person name="Gladieux P."/>
            <person name="Thoren M.H."/>
            <person name="Johannesson H."/>
        </authorList>
    </citation>
    <scope>NUCLEOTIDE SEQUENCE</scope>
    <source>
        <strain evidence="2">CBS 955.72</strain>
    </source>
</reference>
<protein>
    <submittedName>
        <fullName evidence="2">Uncharacterized protein</fullName>
    </submittedName>
</protein>
<gene>
    <name evidence="2" type="ORF">B0T25DRAFT_272931</name>
</gene>
<organism evidence="2 3">
    <name type="scientific">Lasiosphaeria hispida</name>
    <dbReference type="NCBI Taxonomy" id="260671"/>
    <lineage>
        <taxon>Eukaryota</taxon>
        <taxon>Fungi</taxon>
        <taxon>Dikarya</taxon>
        <taxon>Ascomycota</taxon>
        <taxon>Pezizomycotina</taxon>
        <taxon>Sordariomycetes</taxon>
        <taxon>Sordariomycetidae</taxon>
        <taxon>Sordariales</taxon>
        <taxon>Lasiosphaeriaceae</taxon>
        <taxon>Lasiosphaeria</taxon>
    </lineage>
</organism>
<dbReference type="EMBL" id="JAUIQD010000006">
    <property type="protein sequence ID" value="KAK3346234.1"/>
    <property type="molecule type" value="Genomic_DNA"/>
</dbReference>
<sequence length="247" mass="27088">MFLIPLILKYPDVALKLPGKYEHWSGALCLVRLGRASTFLKHLNPGRQACQVVALGVFSAAAAIQSKFSRTLSRKQFTEQRRPHHTRQNRTRSPTKLPPRSLSERIASSIPPTLTYNGVPGGRRCQENIPGAPWRRRDGRLDAEDGQGPSRRAKMERVSAKGPLVLQRPQDLPRPRPAKLAPPGRRCRHRPRVRHVPAQAPCGKAHHQAGGGADRGAAGDPDARRAVGRQGDQEGGQGRAQAGPEED</sequence>
<reference evidence="2" key="1">
    <citation type="journal article" date="2023" name="Mol. Phylogenet. Evol.">
        <title>Genome-scale phylogeny and comparative genomics of the fungal order Sordariales.</title>
        <authorList>
            <person name="Hensen N."/>
            <person name="Bonometti L."/>
            <person name="Westerberg I."/>
            <person name="Brannstrom I.O."/>
            <person name="Guillou S."/>
            <person name="Cros-Aarteil S."/>
            <person name="Calhoun S."/>
            <person name="Haridas S."/>
            <person name="Kuo A."/>
            <person name="Mondo S."/>
            <person name="Pangilinan J."/>
            <person name="Riley R."/>
            <person name="LaButti K."/>
            <person name="Andreopoulos B."/>
            <person name="Lipzen A."/>
            <person name="Chen C."/>
            <person name="Yan M."/>
            <person name="Daum C."/>
            <person name="Ng V."/>
            <person name="Clum A."/>
            <person name="Steindorff A."/>
            <person name="Ohm R.A."/>
            <person name="Martin F."/>
            <person name="Silar P."/>
            <person name="Natvig D.O."/>
            <person name="Lalanne C."/>
            <person name="Gautier V."/>
            <person name="Ament-Velasquez S.L."/>
            <person name="Kruys A."/>
            <person name="Hutchinson M.I."/>
            <person name="Powell A.J."/>
            <person name="Barry K."/>
            <person name="Miller A.N."/>
            <person name="Grigoriev I.V."/>
            <person name="Debuchy R."/>
            <person name="Gladieux P."/>
            <person name="Hiltunen Thoren M."/>
            <person name="Johannesson H."/>
        </authorList>
    </citation>
    <scope>NUCLEOTIDE SEQUENCE</scope>
    <source>
        <strain evidence="2">CBS 955.72</strain>
    </source>
</reference>
<name>A0AAJ0MAW1_9PEZI</name>
<dbReference type="Proteomes" id="UP001275084">
    <property type="component" value="Unassembled WGS sequence"/>
</dbReference>
<keyword evidence="3" id="KW-1185">Reference proteome</keyword>
<evidence type="ECO:0000313" key="2">
    <source>
        <dbReference type="EMBL" id="KAK3346234.1"/>
    </source>
</evidence>
<accession>A0AAJ0MAW1</accession>
<feature type="region of interest" description="Disordered" evidence="1">
    <location>
        <begin position="73"/>
        <end position="247"/>
    </location>
</feature>
<feature type="compositionally biased region" description="Basic residues" evidence="1">
    <location>
        <begin position="185"/>
        <end position="195"/>
    </location>
</feature>